<dbReference type="Pfam" id="PF08239">
    <property type="entry name" value="SH3_3"/>
    <property type="match status" value="1"/>
</dbReference>
<dbReference type="SMART" id="SM00287">
    <property type="entry name" value="SH3b"/>
    <property type="match status" value="1"/>
</dbReference>
<comment type="caution">
    <text evidence="3">The sequence shown here is derived from an EMBL/GenBank/DDBJ whole genome shotgun (WGS) entry which is preliminary data.</text>
</comment>
<evidence type="ECO:0000259" key="2">
    <source>
        <dbReference type="PROSITE" id="PS51781"/>
    </source>
</evidence>
<dbReference type="RefSeq" id="WP_036531570.1">
    <property type="nucleotide sequence ID" value="NZ_JJML01000009.1"/>
</dbReference>
<name>A0A098TR59_9CYAN</name>
<dbReference type="InterPro" id="IPR003646">
    <property type="entry name" value="SH3-like_bac-type"/>
</dbReference>
<evidence type="ECO:0000256" key="1">
    <source>
        <dbReference type="SAM" id="MobiDB-lite"/>
    </source>
</evidence>
<feature type="domain" description="SH3b" evidence="2">
    <location>
        <begin position="82"/>
        <end position="148"/>
    </location>
</feature>
<dbReference type="PROSITE" id="PS51781">
    <property type="entry name" value="SH3B"/>
    <property type="match status" value="1"/>
</dbReference>
<keyword evidence="4" id="KW-1185">Reference proteome</keyword>
<dbReference type="OrthoDB" id="573524at2"/>
<evidence type="ECO:0000313" key="4">
    <source>
        <dbReference type="Proteomes" id="UP000030170"/>
    </source>
</evidence>
<dbReference type="Proteomes" id="UP000030170">
    <property type="component" value="Unassembled WGS sequence"/>
</dbReference>
<dbReference type="EMBL" id="JJML01000009">
    <property type="protein sequence ID" value="KGF73288.1"/>
    <property type="molecule type" value="Genomic_DNA"/>
</dbReference>
<dbReference type="STRING" id="1497020.DO97_20870"/>
<organism evidence="3 4">
    <name type="scientific">Neosynechococcus sphagnicola sy1</name>
    <dbReference type="NCBI Taxonomy" id="1497020"/>
    <lineage>
        <taxon>Bacteria</taxon>
        <taxon>Bacillati</taxon>
        <taxon>Cyanobacteriota</taxon>
        <taxon>Cyanophyceae</taxon>
        <taxon>Neosynechococcales</taxon>
        <taxon>Neosynechococcaceae</taxon>
        <taxon>Neosynechococcus</taxon>
    </lineage>
</organism>
<accession>A0A098TR59</accession>
<proteinExistence type="predicted"/>
<dbReference type="AlphaFoldDB" id="A0A098TR59"/>
<feature type="compositionally biased region" description="Low complexity" evidence="1">
    <location>
        <begin position="54"/>
        <end position="68"/>
    </location>
</feature>
<evidence type="ECO:0000313" key="3">
    <source>
        <dbReference type="EMBL" id="KGF73288.1"/>
    </source>
</evidence>
<gene>
    <name evidence="3" type="ORF">DO97_20870</name>
</gene>
<reference evidence="3 4" key="1">
    <citation type="journal article" date="2014" name="Mol. Ecol.">
        <title>Evolution of Synechococcus.</title>
        <authorList>
            <person name="Dvorak P."/>
            <person name="Casamatta D."/>
            <person name="Hasler P."/>
            <person name="Poulickova A."/>
            <person name="Ondrej V."/>
            <person name="Sanges R."/>
        </authorList>
    </citation>
    <scope>NUCLEOTIDE SEQUENCE [LARGE SCALE GENOMIC DNA]</scope>
    <source>
        <strain evidence="3 4">CAUP A 1101</strain>
    </source>
</reference>
<protein>
    <recommendedName>
        <fullName evidence="2">SH3b domain-containing protein</fullName>
    </recommendedName>
</protein>
<feature type="region of interest" description="Disordered" evidence="1">
    <location>
        <begin position="40"/>
        <end position="88"/>
    </location>
</feature>
<sequence>MWSGFLKLILGMALALVLLIAGGSAISWLLMSRLIGSPPKPEFENDHPLSKNQPTPVVLVSPTPVKPTQATVTPTPSPQPGAFSARISWPQGVTVRDRPATDGSRVTGVDFNAQVTVLENSADGIWQRIRLENGREGWIKAGNLEPLATNRPQR</sequence>
<dbReference type="Gene3D" id="2.30.30.40">
    <property type="entry name" value="SH3 Domains"/>
    <property type="match status" value="1"/>
</dbReference>